<dbReference type="RefSeq" id="WP_132608534.1">
    <property type="nucleotide sequence ID" value="NZ_SMKQ01000003.1"/>
</dbReference>
<gene>
    <name evidence="1" type="ORF">E1286_01930</name>
</gene>
<proteinExistence type="predicted"/>
<keyword evidence="2" id="KW-1185">Reference proteome</keyword>
<comment type="caution">
    <text evidence="1">The sequence shown here is derived from an EMBL/GenBank/DDBJ whole genome shotgun (WGS) entry which is preliminary data.</text>
</comment>
<dbReference type="AlphaFoldDB" id="A0A4V2YP48"/>
<protein>
    <submittedName>
        <fullName evidence="1">Uncharacterized protein</fullName>
    </submittedName>
</protein>
<evidence type="ECO:0000313" key="2">
    <source>
        <dbReference type="Proteomes" id="UP000295302"/>
    </source>
</evidence>
<organism evidence="1 2">
    <name type="scientific">Nonomuraea terrae</name>
    <dbReference type="NCBI Taxonomy" id="2530383"/>
    <lineage>
        <taxon>Bacteria</taxon>
        <taxon>Bacillati</taxon>
        <taxon>Actinomycetota</taxon>
        <taxon>Actinomycetes</taxon>
        <taxon>Streptosporangiales</taxon>
        <taxon>Streptosporangiaceae</taxon>
        <taxon>Nonomuraea</taxon>
    </lineage>
</organism>
<sequence length="62" mass="7333">MSDSLYLSEHNEGQVYPLNPHVIGPDGAWEAWDVASWRPSEIRYRSCWDLMEDQFGDYLSRR</sequence>
<dbReference type="OrthoDB" id="458118at2"/>
<name>A0A4V2YP48_9ACTN</name>
<dbReference type="Proteomes" id="UP000295302">
    <property type="component" value="Unassembled WGS sequence"/>
</dbReference>
<accession>A0A4V2YP48</accession>
<dbReference type="EMBL" id="SMKQ01000003">
    <property type="protein sequence ID" value="TDD56417.1"/>
    <property type="molecule type" value="Genomic_DNA"/>
</dbReference>
<reference evidence="1 2" key="1">
    <citation type="submission" date="2019-03" db="EMBL/GenBank/DDBJ databases">
        <title>Draft genome sequences of novel Actinobacteria.</title>
        <authorList>
            <person name="Sahin N."/>
            <person name="Ay H."/>
            <person name="Saygin H."/>
        </authorList>
    </citation>
    <scope>NUCLEOTIDE SEQUENCE [LARGE SCALE GENOMIC DNA]</scope>
    <source>
        <strain evidence="1 2">CH32</strain>
    </source>
</reference>
<evidence type="ECO:0000313" key="1">
    <source>
        <dbReference type="EMBL" id="TDD56417.1"/>
    </source>
</evidence>